<dbReference type="EMBL" id="JWZT01003910">
    <property type="protein sequence ID" value="KII65274.1"/>
    <property type="molecule type" value="Genomic_DNA"/>
</dbReference>
<dbReference type="InterPro" id="IPR011047">
    <property type="entry name" value="Quinoprotein_ADH-like_sf"/>
</dbReference>
<organism evidence="3 4">
    <name type="scientific">Thelohanellus kitauei</name>
    <name type="common">Myxosporean</name>
    <dbReference type="NCBI Taxonomy" id="669202"/>
    <lineage>
        <taxon>Eukaryota</taxon>
        <taxon>Metazoa</taxon>
        <taxon>Cnidaria</taxon>
        <taxon>Myxozoa</taxon>
        <taxon>Myxosporea</taxon>
        <taxon>Bivalvulida</taxon>
        <taxon>Platysporina</taxon>
        <taxon>Myxobolidae</taxon>
        <taxon>Thelohanellus</taxon>
    </lineage>
</organism>
<proteinExistence type="predicted"/>
<dbReference type="Proteomes" id="UP000031668">
    <property type="component" value="Unassembled WGS sequence"/>
</dbReference>
<evidence type="ECO:0000256" key="1">
    <source>
        <dbReference type="ARBA" id="ARBA00004123"/>
    </source>
</evidence>
<evidence type="ECO:0000313" key="3">
    <source>
        <dbReference type="EMBL" id="KII65274.1"/>
    </source>
</evidence>
<dbReference type="InterPro" id="IPR015943">
    <property type="entry name" value="WD40/YVTN_repeat-like_dom_sf"/>
</dbReference>
<dbReference type="SUPFAM" id="SSF50998">
    <property type="entry name" value="Quinoprotein alcohol dehydrogenase-like"/>
    <property type="match status" value="1"/>
</dbReference>
<dbReference type="GO" id="GO:0005634">
    <property type="term" value="C:nucleus"/>
    <property type="evidence" value="ECO:0007669"/>
    <property type="project" value="UniProtKB-SubCell"/>
</dbReference>
<dbReference type="InterPro" id="IPR033270">
    <property type="entry name" value="VPRBP/DCAF1"/>
</dbReference>
<gene>
    <name evidence="3" type="ORF">RF11_02694</name>
</gene>
<protein>
    <submittedName>
        <fullName evidence="3">Protein VPRBP</fullName>
    </submittedName>
</protein>
<evidence type="ECO:0000313" key="4">
    <source>
        <dbReference type="Proteomes" id="UP000031668"/>
    </source>
</evidence>
<name>A0A0C2IIV3_THEKT</name>
<dbReference type="Gene3D" id="2.130.10.10">
    <property type="entry name" value="YVTN repeat-like/Quinoprotein amine dehydrogenase"/>
    <property type="match status" value="1"/>
</dbReference>
<sequence length="105" mass="11762">MHQIARARFSHDDSRIIGVDLNYNVNIFDTETGGVLASLTDPDRKYYFEHSIPQSNPSSGLVLSNGELYCPRSGTLVHVFDRLTHFPGGMFTVTDMELIFGPEEV</sequence>
<dbReference type="GO" id="GO:0080008">
    <property type="term" value="C:Cul4-RING E3 ubiquitin ligase complex"/>
    <property type="evidence" value="ECO:0007669"/>
    <property type="project" value="TreeGrafter"/>
</dbReference>
<keyword evidence="2" id="KW-0539">Nucleus</keyword>
<dbReference type="AlphaFoldDB" id="A0A0C2IIV3"/>
<comment type="subcellular location">
    <subcellularLocation>
        <location evidence="1">Nucleus</location>
    </subcellularLocation>
</comment>
<keyword evidence="4" id="KW-1185">Reference proteome</keyword>
<comment type="caution">
    <text evidence="3">The sequence shown here is derived from an EMBL/GenBank/DDBJ whole genome shotgun (WGS) entry which is preliminary data.</text>
</comment>
<reference evidence="3 4" key="1">
    <citation type="journal article" date="2014" name="Genome Biol. Evol.">
        <title>The genome of the myxosporean Thelohanellus kitauei shows adaptations to nutrient acquisition within its fish host.</title>
        <authorList>
            <person name="Yang Y."/>
            <person name="Xiong J."/>
            <person name="Zhou Z."/>
            <person name="Huo F."/>
            <person name="Miao W."/>
            <person name="Ran C."/>
            <person name="Liu Y."/>
            <person name="Zhang J."/>
            <person name="Feng J."/>
            <person name="Wang M."/>
            <person name="Wang M."/>
            <person name="Wang L."/>
            <person name="Yao B."/>
        </authorList>
    </citation>
    <scope>NUCLEOTIDE SEQUENCE [LARGE SCALE GENOMIC DNA]</scope>
    <source>
        <strain evidence="3">Wuqing</strain>
    </source>
</reference>
<accession>A0A0C2IIV3</accession>
<dbReference type="PANTHER" id="PTHR13129">
    <property type="entry name" value="VPRBP PROTEIN-RELATED"/>
    <property type="match status" value="1"/>
</dbReference>
<dbReference type="GO" id="GO:0016567">
    <property type="term" value="P:protein ubiquitination"/>
    <property type="evidence" value="ECO:0007669"/>
    <property type="project" value="InterPro"/>
</dbReference>
<dbReference type="PANTHER" id="PTHR13129:SF4">
    <property type="entry name" value="DDB1- AND CUL4-ASSOCIATED FACTOR 1"/>
    <property type="match status" value="1"/>
</dbReference>
<evidence type="ECO:0000256" key="2">
    <source>
        <dbReference type="ARBA" id="ARBA00023242"/>
    </source>
</evidence>